<keyword evidence="7" id="KW-1185">Reference proteome</keyword>
<dbReference type="InterPro" id="IPR034646">
    <property type="entry name" value="ADCK3_dom"/>
</dbReference>
<dbReference type="InterPro" id="IPR004147">
    <property type="entry name" value="ABC1_dom"/>
</dbReference>
<evidence type="ECO:0000313" key="7">
    <source>
        <dbReference type="Proteomes" id="UP001530377"/>
    </source>
</evidence>
<reference evidence="6 7" key="1">
    <citation type="submission" date="2024-10" db="EMBL/GenBank/DDBJ databases">
        <title>Updated reference genomes for cyclostephanoid diatoms.</title>
        <authorList>
            <person name="Roberts W.R."/>
            <person name="Alverson A.J."/>
        </authorList>
    </citation>
    <scope>NUCLEOTIDE SEQUENCE [LARGE SCALE GENOMIC DNA]</scope>
    <source>
        <strain evidence="6 7">AJA228-03</strain>
    </source>
</reference>
<dbReference type="Pfam" id="PF03109">
    <property type="entry name" value="ABC1"/>
    <property type="match status" value="1"/>
</dbReference>
<comment type="caution">
    <text evidence="6">The sequence shown here is derived from an EMBL/GenBank/DDBJ whole genome shotgun (WGS) entry which is preliminary data.</text>
</comment>
<keyword evidence="2" id="KW-0808">Transferase</keyword>
<dbReference type="EMBL" id="JALLPB020000156">
    <property type="protein sequence ID" value="KAL3816282.1"/>
    <property type="molecule type" value="Genomic_DNA"/>
</dbReference>
<name>A0ABD3RVQ0_9STRA</name>
<evidence type="ECO:0000256" key="2">
    <source>
        <dbReference type="ARBA" id="ARBA00022679"/>
    </source>
</evidence>
<organism evidence="6 7">
    <name type="scientific">Cyclostephanos tholiformis</name>
    <dbReference type="NCBI Taxonomy" id="382380"/>
    <lineage>
        <taxon>Eukaryota</taxon>
        <taxon>Sar</taxon>
        <taxon>Stramenopiles</taxon>
        <taxon>Ochrophyta</taxon>
        <taxon>Bacillariophyta</taxon>
        <taxon>Coscinodiscophyceae</taxon>
        <taxon>Thalassiosirophycidae</taxon>
        <taxon>Stephanodiscales</taxon>
        <taxon>Stephanodiscaceae</taxon>
        <taxon>Cyclostephanos</taxon>
    </lineage>
</organism>
<proteinExistence type="inferred from homology"/>
<evidence type="ECO:0000259" key="5">
    <source>
        <dbReference type="Pfam" id="PF03109"/>
    </source>
</evidence>
<comment type="similarity">
    <text evidence="1">Belongs to the protein kinase superfamily. ADCK protein kinase family.</text>
</comment>
<evidence type="ECO:0000256" key="1">
    <source>
        <dbReference type="ARBA" id="ARBA00009670"/>
    </source>
</evidence>
<dbReference type="SUPFAM" id="SSF56112">
    <property type="entry name" value="Protein kinase-like (PK-like)"/>
    <property type="match status" value="1"/>
</dbReference>
<dbReference type="AlphaFoldDB" id="A0ABD3RVQ0"/>
<dbReference type="GO" id="GO:0005524">
    <property type="term" value="F:ATP binding"/>
    <property type="evidence" value="ECO:0007669"/>
    <property type="project" value="UniProtKB-KW"/>
</dbReference>
<dbReference type="Proteomes" id="UP001530377">
    <property type="component" value="Unassembled WGS sequence"/>
</dbReference>
<dbReference type="InterPro" id="IPR011009">
    <property type="entry name" value="Kinase-like_dom_sf"/>
</dbReference>
<gene>
    <name evidence="6" type="ORF">ACHAXA_008090</name>
</gene>
<keyword evidence="4" id="KW-0067">ATP-binding</keyword>
<dbReference type="PANTHER" id="PTHR43851">
    <property type="match status" value="1"/>
</dbReference>
<dbReference type="CDD" id="cd13970">
    <property type="entry name" value="ABC1_ADCK3"/>
    <property type="match status" value="1"/>
</dbReference>
<feature type="domain" description="ABC1 atypical kinase-like" evidence="5">
    <location>
        <begin position="335"/>
        <end position="557"/>
    </location>
</feature>
<dbReference type="InterPro" id="IPR051409">
    <property type="entry name" value="Atypical_kinase_ADCK"/>
</dbReference>
<dbReference type="GO" id="GO:0016740">
    <property type="term" value="F:transferase activity"/>
    <property type="evidence" value="ECO:0007669"/>
    <property type="project" value="UniProtKB-KW"/>
</dbReference>
<sequence>MIPANGWARVAMGVRLVASEGASRILASSAEVSSNVMMKHLPELADSVAKAVAATQSSSSAHSQPKEQEVHRIIDAVADGRKYYQSSYHEDPVGVGLRQQLGVHSDNVPGTSERFALQSHDINALASKEELSSLDINGDHANNEGEMTLESIRSKNDIAQLETSSVSSTAGDPALVEQAGPMKNNEELTNTESKKIKHPNNNYAELPHTIGAQYDSTHKNFDAKIAEIDNDEHYAQNLPEGSAVPTSRISRALGFASLGAGLALGSVTELARRTLGQSNNNADPLVLSNDANAQRLSNSLRRMRGAAMKLGQMLSIQDESIAPPALTNALEIVRRGAEAMPQYQLMRQLDEQWGGDWRERIKLEDRPFAAASIGQVHRGTLLSLSPSSSTTITKVAVKVQYPGVADSIESDLSNLSMLINATGLAPPGLFLENVIRVGREELKVECDYRREVSNQKRFRSLISSDPSLVADKFVVPEVIQELSTDRILVTELVRGGTIDKVVNLDQSERNRIGRAIMRLTMLELFVWRFMQTDPNWGNFLYDVRTRTTYLIDFGASRV</sequence>
<evidence type="ECO:0000313" key="6">
    <source>
        <dbReference type="EMBL" id="KAL3816282.1"/>
    </source>
</evidence>
<keyword evidence="3" id="KW-0547">Nucleotide-binding</keyword>
<evidence type="ECO:0000256" key="4">
    <source>
        <dbReference type="ARBA" id="ARBA00022840"/>
    </source>
</evidence>
<protein>
    <recommendedName>
        <fullName evidence="5">ABC1 atypical kinase-like domain-containing protein</fullName>
    </recommendedName>
</protein>
<evidence type="ECO:0000256" key="3">
    <source>
        <dbReference type="ARBA" id="ARBA00022741"/>
    </source>
</evidence>
<accession>A0ABD3RVQ0</accession>
<dbReference type="PANTHER" id="PTHR43851:SF3">
    <property type="entry name" value="COENZYME Q8"/>
    <property type="match status" value="1"/>
</dbReference>